<dbReference type="OrthoDB" id="3280727at2"/>
<evidence type="ECO:0000313" key="1">
    <source>
        <dbReference type="EMBL" id="ONF73174.1"/>
    </source>
</evidence>
<gene>
    <name evidence="1" type="ORF">AVR91_0207025</name>
</gene>
<dbReference type="EMBL" id="LQMT02000008">
    <property type="protein sequence ID" value="ONF73174.1"/>
    <property type="molecule type" value="Genomic_DNA"/>
</dbReference>
<comment type="caution">
    <text evidence="1">The sequence shown here is derived from an EMBL/GenBank/DDBJ whole genome shotgun (WGS) entry which is preliminary data.</text>
</comment>
<name>A0A1W2M0K5_9PSEU</name>
<sequence>MVVFCCAGCGAELTVPVTRVALPVHARNSYGHALLPPLMRAGTYAVDPEPFGPPWRAWDESEAEARRLFAPVLLLSDGAAGSIVVAPGDTCETVLIPERCDGYCYGVDGRSGPNLACASCGLEVGTRIDDCSRWQEVRFVPDSVRFEPSEESLVEDWTFEGLPPVEPSGAWCPYWEAAVGDALAHLFAVSGGGTIAVEDGFVSAVFGAALALPSSGPPRRNLALAGPGLPDSDDIALVPRHPVTGRPWPHSSATDVVPLAAEVWTWLAFGQDPVTAPVSGVMPAGVLRDDPLPKRPRGPLSPAPDVFLYTLARLPAVRQPWLRAIYDRVKAGGPVSRIV</sequence>
<dbReference type="Proteomes" id="UP000076660">
    <property type="component" value="Unassembled WGS sequence"/>
</dbReference>
<dbReference type="AlphaFoldDB" id="A0A1W2M0K5"/>
<dbReference type="RefSeq" id="WP_063276513.1">
    <property type="nucleotide sequence ID" value="NZ_LQMT02000008.1"/>
</dbReference>
<evidence type="ECO:0000313" key="2">
    <source>
        <dbReference type="Proteomes" id="UP000076660"/>
    </source>
</evidence>
<reference evidence="1 2" key="1">
    <citation type="submission" date="2016-12" db="EMBL/GenBank/DDBJ databases">
        <title>Amycolatopsis keratiniphila subsp. keratiniphila genome sequencing and assembly.</title>
        <authorList>
            <person name="Mayilraj S."/>
            <person name="Kaur N."/>
        </authorList>
    </citation>
    <scope>NUCLEOTIDE SEQUENCE [LARGE SCALE GENOMIC DNA]</scope>
    <source>
        <strain evidence="1 2">DSM 44409</strain>
    </source>
</reference>
<organism evidence="1 2">
    <name type="scientific">Amycolatopsis keratiniphila subsp. keratiniphila</name>
    <dbReference type="NCBI Taxonomy" id="227715"/>
    <lineage>
        <taxon>Bacteria</taxon>
        <taxon>Bacillati</taxon>
        <taxon>Actinomycetota</taxon>
        <taxon>Actinomycetes</taxon>
        <taxon>Pseudonocardiales</taxon>
        <taxon>Pseudonocardiaceae</taxon>
        <taxon>Amycolatopsis</taxon>
        <taxon>Amycolatopsis japonica group</taxon>
    </lineage>
</organism>
<proteinExistence type="predicted"/>
<accession>A0A1W2M0K5</accession>
<protein>
    <submittedName>
        <fullName evidence="1">Uncharacterized protein</fullName>
    </submittedName>
</protein>